<protein>
    <recommendedName>
        <fullName evidence="4">Secreted protein</fullName>
    </recommendedName>
</protein>
<organism evidence="2 3">
    <name type="scientific">Digitaria exilis</name>
    <dbReference type="NCBI Taxonomy" id="1010633"/>
    <lineage>
        <taxon>Eukaryota</taxon>
        <taxon>Viridiplantae</taxon>
        <taxon>Streptophyta</taxon>
        <taxon>Embryophyta</taxon>
        <taxon>Tracheophyta</taxon>
        <taxon>Spermatophyta</taxon>
        <taxon>Magnoliopsida</taxon>
        <taxon>Liliopsida</taxon>
        <taxon>Poales</taxon>
        <taxon>Poaceae</taxon>
        <taxon>PACMAD clade</taxon>
        <taxon>Panicoideae</taxon>
        <taxon>Panicodae</taxon>
        <taxon>Paniceae</taxon>
        <taxon>Anthephorinae</taxon>
        <taxon>Digitaria</taxon>
    </lineage>
</organism>
<accession>A0A835KD60</accession>
<dbReference type="EMBL" id="JACEFO010001646">
    <property type="protein sequence ID" value="KAF8727047.1"/>
    <property type="molecule type" value="Genomic_DNA"/>
</dbReference>
<dbReference type="AlphaFoldDB" id="A0A835KD60"/>
<gene>
    <name evidence="2" type="ORF">HU200_019544</name>
</gene>
<reference evidence="2" key="1">
    <citation type="submission" date="2020-07" db="EMBL/GenBank/DDBJ databases">
        <title>Genome sequence and genetic diversity analysis of an under-domesticated orphan crop, white fonio (Digitaria exilis).</title>
        <authorList>
            <person name="Bennetzen J.L."/>
            <person name="Chen S."/>
            <person name="Ma X."/>
            <person name="Wang X."/>
            <person name="Yssel A.E.J."/>
            <person name="Chaluvadi S.R."/>
            <person name="Johnson M."/>
            <person name="Gangashetty P."/>
            <person name="Hamidou F."/>
            <person name="Sanogo M.D."/>
            <person name="Zwaenepoel A."/>
            <person name="Wallace J."/>
            <person name="Van De Peer Y."/>
            <person name="Van Deynze A."/>
        </authorList>
    </citation>
    <scope>NUCLEOTIDE SEQUENCE</scope>
    <source>
        <tissue evidence="2">Leaves</tissue>
    </source>
</reference>
<evidence type="ECO:0000313" key="2">
    <source>
        <dbReference type="EMBL" id="KAF8727047.1"/>
    </source>
</evidence>
<dbReference type="Proteomes" id="UP000636709">
    <property type="component" value="Unassembled WGS sequence"/>
</dbReference>
<feature type="signal peptide" evidence="1">
    <location>
        <begin position="1"/>
        <end position="26"/>
    </location>
</feature>
<feature type="chain" id="PRO_5032333760" description="Secreted protein" evidence="1">
    <location>
        <begin position="27"/>
        <end position="76"/>
    </location>
</feature>
<evidence type="ECO:0008006" key="4">
    <source>
        <dbReference type="Google" id="ProtNLM"/>
    </source>
</evidence>
<sequence>MNDKCGGLGCMMVILFLKLHMTVSSGRPHLLEVRPASTRSNATALDESKLTLVFCQVVRRSHTNAFVACRKLLNTK</sequence>
<dbReference type="OrthoDB" id="718529at2759"/>
<keyword evidence="1" id="KW-0732">Signal</keyword>
<evidence type="ECO:0000256" key="1">
    <source>
        <dbReference type="SAM" id="SignalP"/>
    </source>
</evidence>
<evidence type="ECO:0000313" key="3">
    <source>
        <dbReference type="Proteomes" id="UP000636709"/>
    </source>
</evidence>
<comment type="caution">
    <text evidence="2">The sequence shown here is derived from an EMBL/GenBank/DDBJ whole genome shotgun (WGS) entry which is preliminary data.</text>
</comment>
<proteinExistence type="predicted"/>
<name>A0A835KD60_9POAL</name>
<keyword evidence="3" id="KW-1185">Reference proteome</keyword>